<dbReference type="Gene3D" id="2.60.34.10">
    <property type="entry name" value="Substrate Binding Domain Of DNAk, Chain A, domain 1"/>
    <property type="match status" value="1"/>
</dbReference>
<evidence type="ECO:0000256" key="1">
    <source>
        <dbReference type="ARBA" id="ARBA00004319"/>
    </source>
</evidence>
<comment type="similarity">
    <text evidence="2">Belongs to the heat shock protein 70 family.</text>
</comment>
<evidence type="ECO:0000256" key="6">
    <source>
        <dbReference type="ARBA" id="ARBA00022840"/>
    </source>
</evidence>
<keyword evidence="6" id="KW-0067">ATP-binding</keyword>
<evidence type="ECO:0000256" key="11">
    <source>
        <dbReference type="SAM" id="SignalP"/>
    </source>
</evidence>
<keyword evidence="3 11" id="KW-0732">Signal</keyword>
<dbReference type="Gene3D" id="1.20.1270.10">
    <property type="match status" value="1"/>
</dbReference>
<dbReference type="InterPro" id="IPR018181">
    <property type="entry name" value="Heat_shock_70_CS"/>
</dbReference>
<evidence type="ECO:0000256" key="7">
    <source>
        <dbReference type="ARBA" id="ARBA00023186"/>
    </source>
</evidence>
<feature type="compositionally biased region" description="Polar residues" evidence="10">
    <location>
        <begin position="608"/>
        <end position="644"/>
    </location>
</feature>
<evidence type="ECO:0000313" key="13">
    <source>
        <dbReference type="Proteomes" id="UP000699462"/>
    </source>
</evidence>
<reference evidence="12 13" key="1">
    <citation type="submission" date="2019-07" db="EMBL/GenBank/DDBJ databases">
        <title>Annotation for the trematode Paragonimus westermani.</title>
        <authorList>
            <person name="Choi Y.-J."/>
        </authorList>
    </citation>
    <scope>NUCLEOTIDE SEQUENCE [LARGE SCALE GENOMIC DNA]</scope>
    <source>
        <strain evidence="12">180907_Pwestermani</strain>
    </source>
</reference>
<dbReference type="PANTHER" id="PTHR45639:SF3">
    <property type="entry name" value="HYPOXIA UP-REGULATED PROTEIN 1"/>
    <property type="match status" value="1"/>
</dbReference>
<organism evidence="12 13">
    <name type="scientific">Paragonimus westermani</name>
    <dbReference type="NCBI Taxonomy" id="34504"/>
    <lineage>
        <taxon>Eukaryota</taxon>
        <taxon>Metazoa</taxon>
        <taxon>Spiralia</taxon>
        <taxon>Lophotrochozoa</taxon>
        <taxon>Platyhelminthes</taxon>
        <taxon>Trematoda</taxon>
        <taxon>Digenea</taxon>
        <taxon>Plagiorchiida</taxon>
        <taxon>Troglotremata</taxon>
        <taxon>Troglotrematidae</taxon>
        <taxon>Paragonimus</taxon>
    </lineage>
</organism>
<dbReference type="InterPro" id="IPR029047">
    <property type="entry name" value="HSP70_peptide-bd_sf"/>
</dbReference>
<feature type="compositionally biased region" description="Polar residues" evidence="10">
    <location>
        <begin position="815"/>
        <end position="835"/>
    </location>
</feature>
<keyword evidence="5" id="KW-0256">Endoplasmic reticulum</keyword>
<dbReference type="Gene3D" id="3.90.640.10">
    <property type="entry name" value="Actin, Chain A, domain 4"/>
    <property type="match status" value="1"/>
</dbReference>
<dbReference type="InterPro" id="IPR043129">
    <property type="entry name" value="ATPase_NBD"/>
</dbReference>
<dbReference type="AlphaFoldDB" id="A0A8T0D9I1"/>
<accession>A0A8T0D9I1</accession>
<comment type="caution">
    <text evidence="12">The sequence shown here is derived from an EMBL/GenBank/DDBJ whole genome shotgun (WGS) entry which is preliminary data.</text>
</comment>
<evidence type="ECO:0000256" key="5">
    <source>
        <dbReference type="ARBA" id="ARBA00022824"/>
    </source>
</evidence>
<feature type="coiled-coil region" evidence="9">
    <location>
        <begin position="680"/>
        <end position="714"/>
    </location>
</feature>
<dbReference type="OrthoDB" id="10262720at2759"/>
<gene>
    <name evidence="12" type="ORF">P879_04290</name>
</gene>
<dbReference type="GO" id="GO:0030968">
    <property type="term" value="P:endoplasmic reticulum unfolded protein response"/>
    <property type="evidence" value="ECO:0007669"/>
    <property type="project" value="TreeGrafter"/>
</dbReference>
<sequence>MSYVYLFSFLLLCCSVLSGTDANAAMSIDLGTEFMKTAIVMHRRPMEVVLDGESKRKTPTAIAFLANGERLFGRAAVSMATRTPGFVFQNIPSLIGKTLDHPTVRLFRQRYPYHNMTYDDTNGQLVFSHPNGMTFAVEELVAMLFEYARSIAESHAEPGTVLRTVVLTVPSFYSQAERRSLIRAAELAGLEVIQLINDNSAVALNFGVFRHNMFNQTAQYFLFYDVGFTSTVATVVSYQVTKHYVDGVSEEGPVLTVLGVGCAPTLGTSTFIYRLRDHLAGQFKAQKPSVKDDITQNPRAMSRLTQEAARIFVMLSANVEAHSQIESLFEGEDFHIKVTRVDLESIGADAFELLRQPFRDALDSSNVELSALQDIVIMGGGTRVPKVQSILVEMGKRSDLGKGVNGDEAAVLGAVYMAAARTPGFRVVRFGLRDYNPYPIAVDFERAPVGPMKASNTAETSDNSSSYVRRILFPRGNPYPQKRAITFNRHVDDFTFFVNYLDLSEQESAFLGVTNISRVLTKGVASVVERYPEAEMRGVKAHFTLDPSGLLILTGIDCILHPSPEVPSEPQDQSTLQKLGNTISEFFGVGSGSSNSKLPVDTNESDSESGTAAGSSPASNETGPAEVNQNVTGTTNTSDATNVNKTKEIVKKPVPFTERISFHLDHLDSSAPTDDQKLAARAKLRALAQADQDKRDLENAINELESTLFATRDKLQSDIFVKHSTEIELNALSELVTEYSDWYEEQGPTTLKEAYEERFSKIREHLIPIEFRVSEATNRPRALKELNESIDEAATFLRIMNDTMSHLKLAETATLGNRTDAASENATSENGTLSESPKPPVTPPWPLLFTDSEQKSLIDLVDSMKVRLDETNVKLNASSPVERPPVLVSEIEEWSRKVKREVRYLNKKLTIWRSEMERLLKLQVEQTMQPPPSSHTQKDESKPVETTASSDAPEPIDLSSEAGKSATTEAGRDEL</sequence>
<keyword evidence="7" id="KW-0143">Chaperone</keyword>
<dbReference type="CDD" id="cd10230">
    <property type="entry name" value="ASKHA_NBD_HSP70_HYOU1"/>
    <property type="match status" value="1"/>
</dbReference>
<name>A0A8T0D9I1_9TREM</name>
<evidence type="ECO:0000256" key="4">
    <source>
        <dbReference type="ARBA" id="ARBA00022741"/>
    </source>
</evidence>
<dbReference type="GO" id="GO:0034663">
    <property type="term" value="C:endoplasmic reticulum chaperone complex"/>
    <property type="evidence" value="ECO:0007669"/>
    <property type="project" value="TreeGrafter"/>
</dbReference>
<dbReference type="GO" id="GO:0005788">
    <property type="term" value="C:endoplasmic reticulum lumen"/>
    <property type="evidence" value="ECO:0007669"/>
    <property type="project" value="UniProtKB-SubCell"/>
</dbReference>
<evidence type="ECO:0000256" key="9">
    <source>
        <dbReference type="SAM" id="Coils"/>
    </source>
</evidence>
<dbReference type="Gene3D" id="3.30.30.30">
    <property type="match status" value="1"/>
</dbReference>
<evidence type="ECO:0000256" key="2">
    <source>
        <dbReference type="ARBA" id="ARBA00007381"/>
    </source>
</evidence>
<evidence type="ECO:0000313" key="12">
    <source>
        <dbReference type="EMBL" id="KAF8564503.1"/>
    </source>
</evidence>
<dbReference type="InterPro" id="IPR029048">
    <property type="entry name" value="HSP70_C_sf"/>
</dbReference>
<evidence type="ECO:0000256" key="10">
    <source>
        <dbReference type="SAM" id="MobiDB-lite"/>
    </source>
</evidence>
<feature type="region of interest" description="Disordered" evidence="10">
    <location>
        <begin position="925"/>
        <end position="975"/>
    </location>
</feature>
<dbReference type="PRINTS" id="PR00301">
    <property type="entry name" value="HEATSHOCK70"/>
</dbReference>
<dbReference type="Proteomes" id="UP000699462">
    <property type="component" value="Unassembled WGS sequence"/>
</dbReference>
<dbReference type="GO" id="GO:0005524">
    <property type="term" value="F:ATP binding"/>
    <property type="evidence" value="ECO:0007669"/>
    <property type="project" value="UniProtKB-KW"/>
</dbReference>
<keyword evidence="13" id="KW-1185">Reference proteome</keyword>
<keyword evidence="9" id="KW-0175">Coiled coil</keyword>
<dbReference type="InterPro" id="IPR013126">
    <property type="entry name" value="Hsp_70_fam"/>
</dbReference>
<keyword evidence="4" id="KW-0547">Nucleotide-binding</keyword>
<dbReference type="GO" id="GO:0140662">
    <property type="term" value="F:ATP-dependent protein folding chaperone"/>
    <property type="evidence" value="ECO:0007669"/>
    <property type="project" value="InterPro"/>
</dbReference>
<evidence type="ECO:0000256" key="8">
    <source>
        <dbReference type="ARBA" id="ARBA00040503"/>
    </source>
</evidence>
<feature type="chain" id="PRO_5035811186" description="Hypoxia up-regulated protein 1" evidence="11">
    <location>
        <begin position="23"/>
        <end position="975"/>
    </location>
</feature>
<dbReference type="Pfam" id="PF00012">
    <property type="entry name" value="HSP70"/>
    <property type="match status" value="1"/>
</dbReference>
<evidence type="ECO:0000256" key="3">
    <source>
        <dbReference type="ARBA" id="ARBA00022729"/>
    </source>
</evidence>
<dbReference type="SUPFAM" id="SSF53067">
    <property type="entry name" value="Actin-like ATPase domain"/>
    <property type="match status" value="2"/>
</dbReference>
<feature type="signal peptide" evidence="11">
    <location>
        <begin position="1"/>
        <end position="22"/>
    </location>
</feature>
<proteinExistence type="inferred from homology"/>
<dbReference type="EMBL" id="JTDF01008526">
    <property type="protein sequence ID" value="KAF8564503.1"/>
    <property type="molecule type" value="Genomic_DNA"/>
</dbReference>
<dbReference type="PANTHER" id="PTHR45639">
    <property type="entry name" value="HSC70CB, ISOFORM G-RELATED"/>
    <property type="match status" value="1"/>
</dbReference>
<dbReference type="SUPFAM" id="SSF100934">
    <property type="entry name" value="Heat shock protein 70kD (HSP70), C-terminal subdomain"/>
    <property type="match status" value="1"/>
</dbReference>
<dbReference type="Gene3D" id="3.30.420.40">
    <property type="match status" value="2"/>
</dbReference>
<feature type="region of interest" description="Disordered" evidence="10">
    <location>
        <begin position="590"/>
        <end position="646"/>
    </location>
</feature>
<feature type="region of interest" description="Disordered" evidence="10">
    <location>
        <begin position="815"/>
        <end position="843"/>
    </location>
</feature>
<dbReference type="PROSITE" id="PS01036">
    <property type="entry name" value="HSP70_3"/>
    <property type="match status" value="1"/>
</dbReference>
<protein>
    <recommendedName>
        <fullName evidence="8">Hypoxia up-regulated protein 1</fullName>
    </recommendedName>
</protein>
<comment type="subcellular location">
    <subcellularLocation>
        <location evidence="1">Endoplasmic reticulum lumen</location>
    </subcellularLocation>
</comment>